<dbReference type="AlphaFoldDB" id="A0A183NXB4"/>
<dbReference type="PANTHER" id="PTHR10574:SF406">
    <property type="entry name" value="LAMININ SUBUNIT ALPHA 5"/>
    <property type="match status" value="1"/>
</dbReference>
<dbReference type="Proteomes" id="UP000269396">
    <property type="component" value="Unassembled WGS sequence"/>
</dbReference>
<accession>A0A183NXB4</accession>
<dbReference type="EMBL" id="UZAL01027785">
    <property type="protein sequence ID" value="VDP35615.1"/>
    <property type="molecule type" value="Genomic_DNA"/>
</dbReference>
<dbReference type="InterPro" id="IPR050440">
    <property type="entry name" value="Laminin/Netrin_ECM"/>
</dbReference>
<dbReference type="InterPro" id="IPR008211">
    <property type="entry name" value="Laminin_N"/>
</dbReference>
<dbReference type="Pfam" id="PF00055">
    <property type="entry name" value="Laminin_N"/>
    <property type="match status" value="2"/>
</dbReference>
<gene>
    <name evidence="3" type="ORF">SMTD_LOCUS6749</name>
</gene>
<dbReference type="STRING" id="31246.A0A183NXB4"/>
<evidence type="ECO:0000313" key="4">
    <source>
        <dbReference type="Proteomes" id="UP000269396"/>
    </source>
</evidence>
<protein>
    <submittedName>
        <fullName evidence="3">Uncharacterized protein</fullName>
    </submittedName>
</protein>
<reference evidence="3 4" key="1">
    <citation type="submission" date="2018-11" db="EMBL/GenBank/DDBJ databases">
        <authorList>
            <consortium name="Pathogen Informatics"/>
        </authorList>
    </citation>
    <scope>NUCLEOTIDE SEQUENCE [LARGE SCALE GENOMIC DNA]</scope>
    <source>
        <strain>Denwood</strain>
        <strain evidence="4">Zambia</strain>
    </source>
</reference>
<name>A0A183NXB4_9TREM</name>
<dbReference type="SMART" id="SM00136">
    <property type="entry name" value="LamNT"/>
    <property type="match status" value="1"/>
</dbReference>
<keyword evidence="2" id="KW-0424">Laminin EGF-like domain</keyword>
<dbReference type="GO" id="GO:0009887">
    <property type="term" value="P:animal organ morphogenesis"/>
    <property type="evidence" value="ECO:0007669"/>
    <property type="project" value="TreeGrafter"/>
</dbReference>
<sequence>MSLLLLKCCIILIAVKFANLQEPFDTRWVSSECVDINGKPQMCYPPFTSVAADRKVTATNTCGERGRQKYCIHMSNSGMASRCQYCDARSPDESHPPEYMTDKNPNNWWQSETMADNKLLHFRDSVNLTIDLDRFKSDFIIQERHMSLNYSTQQLPKPNADQSVSQCSLYCTKFHVNYVYLQFKSPRPHAMVIHKRFDDNSEWTPWAYFSSNCYTYFGMAYSPRPVFNKPDELICYEEYSTLQPLYEGEVIFSVINGRPNYDKFFNDVDLQRWSTASQILIELKKMHTFGDERGAERDTLLTYYFAIQKLTVGGRCLCHGHGNECRKSSGPGQKERLVCVCDPAHHTSGDNCEQCQSGYHDRPWQPATPQNANPCLGM</sequence>
<dbReference type="SUPFAM" id="SSF57196">
    <property type="entry name" value="EGF/Laminin"/>
    <property type="match status" value="1"/>
</dbReference>
<dbReference type="GO" id="GO:0009888">
    <property type="term" value="P:tissue development"/>
    <property type="evidence" value="ECO:0007669"/>
    <property type="project" value="TreeGrafter"/>
</dbReference>
<evidence type="ECO:0000256" key="1">
    <source>
        <dbReference type="ARBA" id="ARBA00023157"/>
    </source>
</evidence>
<dbReference type="InterPro" id="IPR002049">
    <property type="entry name" value="LE_dom"/>
</dbReference>
<evidence type="ECO:0000256" key="2">
    <source>
        <dbReference type="ARBA" id="ARBA00023292"/>
    </source>
</evidence>
<dbReference type="PANTHER" id="PTHR10574">
    <property type="entry name" value="NETRIN/LAMININ-RELATED"/>
    <property type="match status" value="1"/>
</dbReference>
<proteinExistence type="predicted"/>
<dbReference type="CDD" id="cd00055">
    <property type="entry name" value="EGF_Lam"/>
    <property type="match status" value="1"/>
</dbReference>
<keyword evidence="4" id="KW-1185">Reference proteome</keyword>
<keyword evidence="1" id="KW-1015">Disulfide bond</keyword>
<dbReference type="Gene3D" id="2.60.120.260">
    <property type="entry name" value="Galactose-binding domain-like"/>
    <property type="match status" value="1"/>
</dbReference>
<organism evidence="3 4">
    <name type="scientific">Schistosoma mattheei</name>
    <dbReference type="NCBI Taxonomy" id="31246"/>
    <lineage>
        <taxon>Eukaryota</taxon>
        <taxon>Metazoa</taxon>
        <taxon>Spiralia</taxon>
        <taxon>Lophotrochozoa</taxon>
        <taxon>Platyhelminthes</taxon>
        <taxon>Trematoda</taxon>
        <taxon>Digenea</taxon>
        <taxon>Strigeidida</taxon>
        <taxon>Schistosomatoidea</taxon>
        <taxon>Schistosomatidae</taxon>
        <taxon>Schistosoma</taxon>
    </lineage>
</organism>
<dbReference type="PROSITE" id="PS51117">
    <property type="entry name" value="LAMININ_NTER"/>
    <property type="match status" value="1"/>
</dbReference>
<evidence type="ECO:0000313" key="3">
    <source>
        <dbReference type="EMBL" id="VDP35615.1"/>
    </source>
</evidence>